<gene>
    <name evidence="1" type="ORF">D5086_000964</name>
</gene>
<proteinExistence type="predicted"/>
<reference evidence="1 2" key="1">
    <citation type="journal article" date="2024" name="Plant Biotechnol. J.">
        <title>Genome and CRISPR/Cas9 system of a widespread forest tree (Populus alba) in the world.</title>
        <authorList>
            <person name="Liu Y.J."/>
            <person name="Jiang P.F."/>
            <person name="Han X.M."/>
            <person name="Li X.Y."/>
            <person name="Wang H.M."/>
            <person name="Wang Y.J."/>
            <person name="Wang X.X."/>
            <person name="Zeng Q.Y."/>
        </authorList>
    </citation>
    <scope>NUCLEOTIDE SEQUENCE [LARGE SCALE GENOMIC DNA]</scope>
    <source>
        <strain evidence="2">cv. PAL-ZL1</strain>
    </source>
</reference>
<dbReference type="EMBL" id="RCHU02000001">
    <property type="protein sequence ID" value="KAL3609944.1"/>
    <property type="molecule type" value="Genomic_DNA"/>
</dbReference>
<comment type="caution">
    <text evidence="1">The sequence shown here is derived from an EMBL/GenBank/DDBJ whole genome shotgun (WGS) entry which is preliminary data.</text>
</comment>
<name>A0ACC4CY24_POPAL</name>
<keyword evidence="2" id="KW-1185">Reference proteome</keyword>
<sequence>MERICRVLQGLKPALLMVLVQVAFAAVNVLYKLAANDGMNLKIIVAYRFIFATAFMVPLAFIVERKNRGKLTWTVIIQAFFCGLFGCSFAQNAYIESLALISATFACAMANLIPAVTFVLAFIFRMERMELASTKGKAKAIGTLMGIGGAMLLTFYKGVEISNGSAKVNLLHHRQYSHAHGHGRDLLGFFMALLNCLSYSLWLIVQAKMSARYRSHYSNSALVCAMGAIQATVFALCLERDWNQWKLGWNIRLLTAAFSGVVGSGLMGILISWCLAMRGPLFVAIFSPLMLVLVAIAGSLLLAEKLYLGSILGALLIICGLYFVLWGKSQEMKAKKQLAPSETETFQEDGIIVTSPTKDTCSDNSRVDIEEMKGKE</sequence>
<dbReference type="Proteomes" id="UP000309997">
    <property type="component" value="Unassembled WGS sequence"/>
</dbReference>
<evidence type="ECO:0000313" key="1">
    <source>
        <dbReference type="EMBL" id="KAL3609944.1"/>
    </source>
</evidence>
<organism evidence="1 2">
    <name type="scientific">Populus alba</name>
    <name type="common">White poplar</name>
    <dbReference type="NCBI Taxonomy" id="43335"/>
    <lineage>
        <taxon>Eukaryota</taxon>
        <taxon>Viridiplantae</taxon>
        <taxon>Streptophyta</taxon>
        <taxon>Embryophyta</taxon>
        <taxon>Tracheophyta</taxon>
        <taxon>Spermatophyta</taxon>
        <taxon>Magnoliopsida</taxon>
        <taxon>eudicotyledons</taxon>
        <taxon>Gunneridae</taxon>
        <taxon>Pentapetalae</taxon>
        <taxon>rosids</taxon>
        <taxon>fabids</taxon>
        <taxon>Malpighiales</taxon>
        <taxon>Salicaceae</taxon>
        <taxon>Saliceae</taxon>
        <taxon>Populus</taxon>
    </lineage>
</organism>
<accession>A0ACC4CY24</accession>
<evidence type="ECO:0000313" key="2">
    <source>
        <dbReference type="Proteomes" id="UP000309997"/>
    </source>
</evidence>
<protein>
    <submittedName>
        <fullName evidence="1">Uncharacterized protein</fullName>
    </submittedName>
</protein>